<sequence length="111" mass="12896">MKPHARLMSELYHAMAMLPEVNFIVSEAYPHICEWKSDIQTPHARQIIQLQPFSDLKDYMAFVRDLVQGTENPRLSADRIDERYAIDLLALTGGNLDLTVSYLKIPFYEIR</sequence>
<dbReference type="Proteomes" id="UP001258940">
    <property type="component" value="Chromosome"/>
</dbReference>
<keyword evidence="2" id="KW-1185">Reference proteome</keyword>
<gene>
    <name evidence="1" type="ORF">QR297_11540</name>
</gene>
<name>A0ABY9SV19_9PSED</name>
<evidence type="ECO:0000313" key="2">
    <source>
        <dbReference type="Proteomes" id="UP001258940"/>
    </source>
</evidence>
<accession>A0ABY9SV19</accession>
<dbReference type="EMBL" id="CP127845">
    <property type="protein sequence ID" value="WMY87438.1"/>
    <property type="molecule type" value="Genomic_DNA"/>
</dbReference>
<organism evidence="1 2">
    <name type="scientific">Pseudomonas shirazica</name>
    <dbReference type="NCBI Taxonomy" id="1940636"/>
    <lineage>
        <taxon>Bacteria</taxon>
        <taxon>Pseudomonadati</taxon>
        <taxon>Pseudomonadota</taxon>
        <taxon>Gammaproteobacteria</taxon>
        <taxon>Pseudomonadales</taxon>
        <taxon>Pseudomonadaceae</taxon>
        <taxon>Pseudomonas</taxon>
    </lineage>
</organism>
<evidence type="ECO:0000313" key="1">
    <source>
        <dbReference type="EMBL" id="WMY87438.1"/>
    </source>
</evidence>
<dbReference type="RefSeq" id="WP_309673702.1">
    <property type="nucleotide sequence ID" value="NZ_CP127845.1"/>
</dbReference>
<reference evidence="1 2" key="1">
    <citation type="journal article" date="2023" name="J Bioinform Genom">
        <title>Complete genome sequence of the bacterium Pseudomonas shirazica hy376 from natural waters of algiers.</title>
        <authorList>
            <person name="Haffaressas Y."/>
            <person name="Seghouani N."/>
            <person name="Arzamasceva V.O."/>
            <person name="Tepeeva A.N."/>
            <person name="Vasilenko O.V."/>
        </authorList>
    </citation>
    <scope>NUCLEOTIDE SEQUENCE [LARGE SCALE GENOMIC DNA]</scope>
    <source>
        <strain evidence="1 2">HY376</strain>
    </source>
</reference>
<protein>
    <submittedName>
        <fullName evidence="1">Uncharacterized protein</fullName>
    </submittedName>
</protein>
<proteinExistence type="predicted"/>